<dbReference type="InParanoid" id="F4W7Q8"/>
<sequence length="220" mass="24890">MGRLFVGLTAKLASLSERQIALKRRCARLEEAMDSGHRNFAVSDAAPSHRLFTRFKHLMNEQLDHKLIIFDLPKISSEERMEMLQIATSLCNIAVRIRNIAVLRIAQSLGRYRSPRLGAQINVTYNLGELSHETYEPLDIQKRADQQMQWILHIVLPQIGESSHHYAVNDAMIRGPADRHYVGWNHIPLIVAATSAPSQMHLLLPAVTDTITGFIFVPPI</sequence>
<evidence type="ECO:0000313" key="1">
    <source>
        <dbReference type="EMBL" id="EGI69764.1"/>
    </source>
</evidence>
<dbReference type="AlphaFoldDB" id="F4W7Q8"/>
<name>F4W7Q8_ACREC</name>
<protein>
    <submittedName>
        <fullName evidence="1">Uncharacterized protein</fullName>
    </submittedName>
</protein>
<keyword evidence="2" id="KW-1185">Reference proteome</keyword>
<accession>F4W7Q8</accession>
<proteinExistence type="predicted"/>
<evidence type="ECO:0000313" key="2">
    <source>
        <dbReference type="Proteomes" id="UP000007755"/>
    </source>
</evidence>
<dbReference type="EMBL" id="GL887862">
    <property type="protein sequence ID" value="EGI69764.1"/>
    <property type="molecule type" value="Genomic_DNA"/>
</dbReference>
<dbReference type="Proteomes" id="UP000007755">
    <property type="component" value="Unassembled WGS sequence"/>
</dbReference>
<gene>
    <name evidence="1" type="ORF">G5I_01479</name>
</gene>
<organism evidence="2">
    <name type="scientific">Acromyrmex echinatior</name>
    <name type="common">Panamanian leafcutter ant</name>
    <name type="synonym">Acromyrmex octospinosus echinatior</name>
    <dbReference type="NCBI Taxonomy" id="103372"/>
    <lineage>
        <taxon>Eukaryota</taxon>
        <taxon>Metazoa</taxon>
        <taxon>Ecdysozoa</taxon>
        <taxon>Arthropoda</taxon>
        <taxon>Hexapoda</taxon>
        <taxon>Insecta</taxon>
        <taxon>Pterygota</taxon>
        <taxon>Neoptera</taxon>
        <taxon>Endopterygota</taxon>
        <taxon>Hymenoptera</taxon>
        <taxon>Apocrita</taxon>
        <taxon>Aculeata</taxon>
        <taxon>Formicoidea</taxon>
        <taxon>Formicidae</taxon>
        <taxon>Myrmicinae</taxon>
        <taxon>Acromyrmex</taxon>
    </lineage>
</organism>
<reference evidence="1" key="1">
    <citation type="submission" date="2011-02" db="EMBL/GenBank/DDBJ databases">
        <title>The genome of the leaf-cutting ant Acromyrmex echinatior suggests key adaptations to social evolution and fungus farming.</title>
        <authorList>
            <person name="Nygaard S."/>
            <person name="Zhang G."/>
        </authorList>
    </citation>
    <scope>NUCLEOTIDE SEQUENCE</scope>
</reference>